<comment type="caution">
    <text evidence="3">The sequence shown here is derived from an EMBL/GenBank/DDBJ whole genome shotgun (WGS) entry which is preliminary data.</text>
</comment>
<dbReference type="PANTHER" id="PTHR16026">
    <property type="entry name" value="CARTILAGE ACIDIC PROTEIN 1"/>
    <property type="match status" value="1"/>
</dbReference>
<dbReference type="PANTHER" id="PTHR16026:SF0">
    <property type="entry name" value="CARTILAGE ACIDIC PROTEIN 1"/>
    <property type="match status" value="1"/>
</dbReference>
<dbReference type="OrthoDB" id="974255at2"/>
<dbReference type="InterPro" id="IPR011519">
    <property type="entry name" value="UnbV_ASPIC"/>
</dbReference>
<dbReference type="InterPro" id="IPR013517">
    <property type="entry name" value="FG-GAP"/>
</dbReference>
<dbReference type="AlphaFoldDB" id="A0A4Y8SER5"/>
<dbReference type="Gene3D" id="2.130.10.130">
    <property type="entry name" value="Integrin alpha, N-terminal"/>
    <property type="match status" value="3"/>
</dbReference>
<protein>
    <submittedName>
        <fullName evidence="3">RNA-binding protein</fullName>
    </submittedName>
</protein>
<dbReference type="Pfam" id="PF07593">
    <property type="entry name" value="UnbV_ASPIC"/>
    <property type="match status" value="1"/>
</dbReference>
<sequence length="1185" mass="130683">MKKIYFCLLCCYLYAGCKKPAMFTQVSSSHSGIHFNNLITENDTLNPIDNAYVYNGGGVGVGDFNNDGLPDLYFTGNMVSNKLYLNKGDFKFEDVTNAAGVTGAGRWGRGVAVVDINNDGLADIYVCNSLSGDVHKRQNLLYINQGLNKAGIPVFKDEAKAYGLDMQLHSTMAGFFDYDNDGDLDMYLTVNRPEPSEYPNSFRPVSRDGTGRSMGHLYRNDWDAALKHAVYTDVSQAAGIAIEGYGHGATIADINLDGWKDIYVTNDFLSSNILYINNHDGTFTDRSKAYFKHTSFNAMGQDIQDINNDGLADVFELDMNPADNYRKKMMMMPNSYQTIQNFNHYGYQLQYARNTLQLNQGPRVGEQDSIGAPAFSEIGFMSGVAQTDWSWTPLIADFDNDGYKDIIVTNGYPRDVTDHDFMVYRSQPYLSASKQEILKQIPEVKIHNYAFKNGKGLRFSDESSNWGLTAPSFSNGAIYCDLNNDGKLDLITNNINDEAFIYQNTAANDSPANFFNVKFKGDKQNLNGIGAMVRIYYAKGLTQVYENNPYRGYLSSLQSMAQFGLGNIGTLDSAVVVWPNGAKQTITKIKANQTLTVSISDAQVKPKPNATPNAVKPIFSNITRASGINYVQKDSDRVDFNIQKLLPHKLSGYSPALAAGDLNGDGTDDIVIGGNSTEPAQILLQQKNGKFIQKLLTANPANGGFYQDGGVLLFDANGDNAPDIYIARGGYSAKPNAGNYQDKLYINNGNGEFTLQQDALPANFTSKLCVRAFDYNHDGKLDLFVSGRVEPWRYPKPVSSLILRNDSGNGNAKFTDVTAEVAPALKDIGLVCDALFTDYDGDGNTDLLLAGEWMPLTFLKYSHGKFINATSTTGVGDNPGWWNSIVAGDFRHTGRIDYIVGNSGLNSLYQANSEQPVYITAKDFDKRDRYDAFTSLYLPGKDGVMREYPANVRDDAFKQMISLRTKFTNYHSYAEATLQDLFSDEQLKGALRLKATELRSCYFRNDGHGKFTVIPLPDEAQASVLNGMVADDLDGDGNIDLVLNGNDFSTDVSIGQSDALNGLFLKGDGKGGFRPLNILQSGIYLPGDGKALVKLRGSNDSYLLAASEHTGPLRLFKLNTKNRLINILPQDKSAVITDKNGRVTRQEFYHGTSFLSQSARFISVDNNVREIAITDNNGKVRKLTF</sequence>
<evidence type="ECO:0000256" key="1">
    <source>
        <dbReference type="ARBA" id="ARBA00022729"/>
    </source>
</evidence>
<proteinExistence type="predicted"/>
<feature type="domain" description="ASPIC/UnbV" evidence="2">
    <location>
        <begin position="528"/>
        <end position="596"/>
    </location>
</feature>
<dbReference type="EMBL" id="SOZE01000010">
    <property type="protein sequence ID" value="TFF37539.1"/>
    <property type="molecule type" value="Genomic_DNA"/>
</dbReference>
<evidence type="ECO:0000313" key="4">
    <source>
        <dbReference type="Proteomes" id="UP000297540"/>
    </source>
</evidence>
<organism evidence="3 4">
    <name type="scientific">Mucilaginibacter psychrotolerans</name>
    <dbReference type="NCBI Taxonomy" id="1524096"/>
    <lineage>
        <taxon>Bacteria</taxon>
        <taxon>Pseudomonadati</taxon>
        <taxon>Bacteroidota</taxon>
        <taxon>Sphingobacteriia</taxon>
        <taxon>Sphingobacteriales</taxon>
        <taxon>Sphingobacteriaceae</taxon>
        <taxon>Mucilaginibacter</taxon>
    </lineage>
</organism>
<name>A0A4Y8SER5_9SPHI</name>
<accession>A0A4Y8SER5</accession>
<reference evidence="3 4" key="1">
    <citation type="journal article" date="2017" name="Int. J. Syst. Evol. Microbiol.">
        <title>Mucilaginibacterpsychrotolerans sp. nov., isolated from peatlands.</title>
        <authorList>
            <person name="Deng Y."/>
            <person name="Shen L."/>
            <person name="Xu B."/>
            <person name="Liu Y."/>
            <person name="Gu Z."/>
            <person name="Liu H."/>
            <person name="Zhou Y."/>
        </authorList>
    </citation>
    <scope>NUCLEOTIDE SEQUENCE [LARGE SCALE GENOMIC DNA]</scope>
    <source>
        <strain evidence="3 4">NH7-4</strain>
    </source>
</reference>
<gene>
    <name evidence="3" type="ORF">E2R66_12145</name>
</gene>
<dbReference type="InterPro" id="IPR027039">
    <property type="entry name" value="Crtac1"/>
</dbReference>
<keyword evidence="4" id="KW-1185">Reference proteome</keyword>
<keyword evidence="1" id="KW-0732">Signal</keyword>
<dbReference type="InterPro" id="IPR028994">
    <property type="entry name" value="Integrin_alpha_N"/>
</dbReference>
<dbReference type="Pfam" id="PF13517">
    <property type="entry name" value="FG-GAP_3"/>
    <property type="match status" value="4"/>
</dbReference>
<evidence type="ECO:0000259" key="2">
    <source>
        <dbReference type="Pfam" id="PF07593"/>
    </source>
</evidence>
<dbReference type="SUPFAM" id="SSF69318">
    <property type="entry name" value="Integrin alpha N-terminal domain"/>
    <property type="match status" value="3"/>
</dbReference>
<evidence type="ECO:0000313" key="3">
    <source>
        <dbReference type="EMBL" id="TFF37539.1"/>
    </source>
</evidence>
<dbReference type="Proteomes" id="UP000297540">
    <property type="component" value="Unassembled WGS sequence"/>
</dbReference>